<proteinExistence type="predicted"/>
<dbReference type="Proteomes" id="UP000247498">
    <property type="component" value="Unassembled WGS sequence"/>
</dbReference>
<dbReference type="InParanoid" id="A0A2V0NNK2"/>
<feature type="region of interest" description="Disordered" evidence="2">
    <location>
        <begin position="883"/>
        <end position="902"/>
    </location>
</feature>
<dbReference type="Gene3D" id="3.40.47.10">
    <property type="match status" value="1"/>
</dbReference>
<keyword evidence="1" id="KW-0175">Coiled coil</keyword>
<protein>
    <recommendedName>
        <fullName evidence="8">Very-long-chain 3-oxoacyl-CoA synthase</fullName>
    </recommendedName>
</protein>
<feature type="coiled-coil region" evidence="1">
    <location>
        <begin position="832"/>
        <end position="872"/>
    </location>
</feature>
<dbReference type="InterPro" id="IPR013601">
    <property type="entry name" value="FAE1_typ3_polyketide_synth"/>
</dbReference>
<dbReference type="Pfam" id="PF02797">
    <property type="entry name" value="Chal_sti_synt_C"/>
    <property type="match status" value="1"/>
</dbReference>
<dbReference type="InterPro" id="IPR012328">
    <property type="entry name" value="Chalcone/stilbene_synt_C"/>
</dbReference>
<feature type="compositionally biased region" description="Basic and acidic residues" evidence="2">
    <location>
        <begin position="1099"/>
        <end position="1117"/>
    </location>
</feature>
<dbReference type="EMBL" id="BDRX01000003">
    <property type="protein sequence ID" value="GBF88072.1"/>
    <property type="molecule type" value="Genomic_DNA"/>
</dbReference>
<keyword evidence="7" id="KW-1185">Reference proteome</keyword>
<dbReference type="GO" id="GO:0006633">
    <property type="term" value="P:fatty acid biosynthetic process"/>
    <property type="evidence" value="ECO:0007669"/>
    <property type="project" value="InterPro"/>
</dbReference>
<dbReference type="InterPro" id="IPR012392">
    <property type="entry name" value="3-ktacl-CoA_syn"/>
</dbReference>
<sequence>MQPSTARAGARPGYPDYTRGIAAKHIKRGFHLLCQWAGPALLLPVAASFGLELVNLWHNGELQRLLATVVEGDVTVNLATLVACVSVLLAALAALVMNSSRAVYLLDFAIYKPPDSWKWSKPYSVEMARSLKVKGPDGTEKNMFNDSTIDFQTKVLARSGLGEDTYLPPCMADLDHPVPTMANARWEFEQVCFTAIRDLLNKTGVQPRQIKVVVVNCSLFNPTPSLSATIMNHFKMSSSTINYNLSGMGCSASVISIDMARQMLQLYPDTYALVVSTENITQNRYFGNKKSMLIPNTIFRVGGAAMLLTNKRSETRRAKYQLQHVLRTNLASNDAAYNCVYETEDEEGHRGVRLSKDLMAIAGEALKANITTLGPLVLPVSEQLLFAANLVARKVLGFKKLKSYMPDFSLAFDHVCIHTGGRAVVDAIESQLGLSRDLVEPSRAGLYRFGNISSSSIWYVLAYIESYKGLSRGERVWQMGFGSGFKCNSAVWRVNRCSTPPQPAPWPVPAAAAACPHSTRPQLQQQRRGRRRATTTAAAAGAAAAAAAAGAAPALLLPQLLQSLGLFILSCAGAVFLLAAVPALIAMARAARRAELLLQAIEAELPDTAASVRLTSLELTDAAGNLNALTGDLSGAAQAPGRLLSAAGEGARVAPAAVANTGQRVRGKLEALLLERAKTDIELLPKAREALRSTTATARRARFGLGLVNWAVVALRAGAAVEYLHARRVAAAAGAATPNGGASTTEVLRETLIKRMRQKFAEVAADATAQEIIAAEVTAFMASASGIRESDISGLEDRIRARLTEETPERKTLAAMKRAQQDADEWAKIYEMHILEGKAKDAAERAAAAEAARRLQQQLAAQVAEREACEAREQREEVEYFHEEQARSAGAPERMKQWQAEEEEKRRVAREVAERLKADRAAQLADRDARKRAAAERRAAEEAELAARLAAEAREEFEREEAARREAKEALKAFLLNNEVYKAMKEEAKQKEWAFDKKARARAPRLRSAPRWPRDEAIMEEYAAEMERHERQRQEQLEALKVWQAKQEKEAAARPEAKRWIDPALIDRYYREAEDARAAEEERRIAALKASGKLQAKNLDEQVRERQRRAEEERKTELSTVETLKQQAAQEQARRDAERAAERAKKEALRAMLEGQMRDNAVRKVVAPMSDTEKLINAQLLRRVVAMGLDRTGTLAASLRSGAAKAGEGGERAAGGGARGGAGAKRQ</sequence>
<organism evidence="6 7">
    <name type="scientific">Raphidocelis subcapitata</name>
    <dbReference type="NCBI Taxonomy" id="307507"/>
    <lineage>
        <taxon>Eukaryota</taxon>
        <taxon>Viridiplantae</taxon>
        <taxon>Chlorophyta</taxon>
        <taxon>core chlorophytes</taxon>
        <taxon>Chlorophyceae</taxon>
        <taxon>CS clade</taxon>
        <taxon>Sphaeropleales</taxon>
        <taxon>Selenastraceae</taxon>
        <taxon>Raphidocelis</taxon>
    </lineage>
</organism>
<evidence type="ECO:0000313" key="7">
    <source>
        <dbReference type="Proteomes" id="UP000247498"/>
    </source>
</evidence>
<feature type="transmembrane region" description="Helical" evidence="3">
    <location>
        <begin position="564"/>
        <end position="588"/>
    </location>
</feature>
<feature type="domain" description="Chalcone/stilbene synthase C-terminal" evidence="4">
    <location>
        <begin position="416"/>
        <end position="485"/>
    </location>
</feature>
<feature type="compositionally biased region" description="Gly residues" evidence="2">
    <location>
        <begin position="1212"/>
        <end position="1227"/>
    </location>
</feature>
<feature type="transmembrane region" description="Helical" evidence="3">
    <location>
        <begin position="74"/>
        <end position="96"/>
    </location>
</feature>
<dbReference type="GO" id="GO:0016747">
    <property type="term" value="F:acyltransferase activity, transferring groups other than amino-acyl groups"/>
    <property type="evidence" value="ECO:0007669"/>
    <property type="project" value="InterPro"/>
</dbReference>
<dbReference type="GO" id="GO:0016020">
    <property type="term" value="C:membrane"/>
    <property type="evidence" value="ECO:0007669"/>
    <property type="project" value="InterPro"/>
</dbReference>
<comment type="caution">
    <text evidence="6">The sequence shown here is derived from an EMBL/GenBank/DDBJ whole genome shotgun (WGS) entry which is preliminary data.</text>
</comment>
<dbReference type="AlphaFoldDB" id="A0A2V0NNK2"/>
<name>A0A2V0NNK2_9CHLO</name>
<feature type="region of interest" description="Disordered" evidence="2">
    <location>
        <begin position="1201"/>
        <end position="1227"/>
    </location>
</feature>
<accession>A0A2V0NNK2</accession>
<keyword evidence="3" id="KW-1133">Transmembrane helix</keyword>
<gene>
    <name evidence="6" type="ORF">Rsub_00784</name>
</gene>
<feature type="coiled-coil region" evidence="1">
    <location>
        <begin position="1019"/>
        <end position="1046"/>
    </location>
</feature>
<evidence type="ECO:0000259" key="4">
    <source>
        <dbReference type="Pfam" id="PF02797"/>
    </source>
</evidence>
<evidence type="ECO:0008006" key="8">
    <source>
        <dbReference type="Google" id="ProtNLM"/>
    </source>
</evidence>
<evidence type="ECO:0000313" key="6">
    <source>
        <dbReference type="EMBL" id="GBF88072.1"/>
    </source>
</evidence>
<dbReference type="Pfam" id="PF08392">
    <property type="entry name" value="FAE1_CUT1_RppA"/>
    <property type="match status" value="1"/>
</dbReference>
<dbReference type="OrthoDB" id="329835at2759"/>
<dbReference type="InterPro" id="IPR016039">
    <property type="entry name" value="Thiolase-like"/>
</dbReference>
<dbReference type="CDD" id="cd00831">
    <property type="entry name" value="CHS_like"/>
    <property type="match status" value="1"/>
</dbReference>
<keyword evidence="3" id="KW-0812">Transmembrane</keyword>
<keyword evidence="3" id="KW-0472">Membrane</keyword>
<dbReference type="STRING" id="307507.A0A2V0NNK2"/>
<feature type="domain" description="FAE" evidence="5">
    <location>
        <begin position="97"/>
        <end position="395"/>
    </location>
</feature>
<evidence type="ECO:0000256" key="1">
    <source>
        <dbReference type="SAM" id="Coils"/>
    </source>
</evidence>
<evidence type="ECO:0000256" key="2">
    <source>
        <dbReference type="SAM" id="MobiDB-lite"/>
    </source>
</evidence>
<feature type="transmembrane region" description="Helical" evidence="3">
    <location>
        <begin position="537"/>
        <end position="558"/>
    </location>
</feature>
<evidence type="ECO:0000259" key="5">
    <source>
        <dbReference type="Pfam" id="PF08392"/>
    </source>
</evidence>
<reference evidence="6 7" key="1">
    <citation type="journal article" date="2018" name="Sci. Rep.">
        <title>Raphidocelis subcapitata (=Pseudokirchneriella subcapitata) provides an insight into genome evolution and environmental adaptations in the Sphaeropleales.</title>
        <authorList>
            <person name="Suzuki S."/>
            <person name="Yamaguchi H."/>
            <person name="Nakajima N."/>
            <person name="Kawachi M."/>
        </authorList>
    </citation>
    <scope>NUCLEOTIDE SEQUENCE [LARGE SCALE GENOMIC DNA]</scope>
    <source>
        <strain evidence="6 7">NIES-35</strain>
    </source>
</reference>
<feature type="region of interest" description="Disordered" evidence="2">
    <location>
        <begin position="1099"/>
        <end position="1120"/>
    </location>
</feature>
<dbReference type="SUPFAM" id="SSF53901">
    <property type="entry name" value="Thiolase-like"/>
    <property type="match status" value="2"/>
</dbReference>
<dbReference type="PANTHER" id="PTHR31561">
    <property type="entry name" value="3-KETOACYL-COA SYNTHASE"/>
    <property type="match status" value="1"/>
</dbReference>
<evidence type="ECO:0000256" key="3">
    <source>
        <dbReference type="SAM" id="Phobius"/>
    </source>
</evidence>